<name>A0AAW0IJY8_QUESU</name>
<protein>
    <submittedName>
        <fullName evidence="6">Uncharacterized protein</fullName>
    </submittedName>
</protein>
<dbReference type="EMBL" id="PKMF04001088">
    <property type="protein sequence ID" value="KAK7814592.1"/>
    <property type="molecule type" value="Genomic_DNA"/>
</dbReference>
<keyword evidence="5" id="KW-0539">Nucleus</keyword>
<dbReference type="Proteomes" id="UP000237347">
    <property type="component" value="Unassembled WGS sequence"/>
</dbReference>
<comment type="caution">
    <text evidence="6">The sequence shown here is derived from an EMBL/GenBank/DDBJ whole genome shotgun (WGS) entry which is preliminary data.</text>
</comment>
<keyword evidence="3" id="KW-0238">DNA-binding</keyword>
<dbReference type="GO" id="GO:0005634">
    <property type="term" value="C:nucleus"/>
    <property type="evidence" value="ECO:0007669"/>
    <property type="project" value="UniProtKB-SubCell"/>
</dbReference>
<dbReference type="InterPro" id="IPR015300">
    <property type="entry name" value="DNA-bd_pseudobarrel_sf"/>
</dbReference>
<evidence type="ECO:0000256" key="1">
    <source>
        <dbReference type="ARBA" id="ARBA00004123"/>
    </source>
</evidence>
<evidence type="ECO:0000256" key="4">
    <source>
        <dbReference type="ARBA" id="ARBA00023163"/>
    </source>
</evidence>
<evidence type="ECO:0000256" key="5">
    <source>
        <dbReference type="ARBA" id="ARBA00023242"/>
    </source>
</evidence>
<accession>A0AAW0IJY8</accession>
<gene>
    <name evidence="6" type="ORF">CFP56_002930</name>
</gene>
<evidence type="ECO:0000256" key="3">
    <source>
        <dbReference type="ARBA" id="ARBA00023125"/>
    </source>
</evidence>
<dbReference type="AlphaFoldDB" id="A0AAW0IJY8"/>
<keyword evidence="4" id="KW-0804">Transcription</keyword>
<comment type="subcellular location">
    <subcellularLocation>
        <location evidence="1">Nucleus</location>
    </subcellularLocation>
</comment>
<sequence>MYVFIYKACINVMEILFTTDSEQSIVSKYGVIWIRLFLRFQMVQNGKSSYHGLALGHLLVFRYLGNSHFDVLIFDATAT</sequence>
<dbReference type="SUPFAM" id="SSF101936">
    <property type="entry name" value="DNA-binding pseudobarrel domain"/>
    <property type="match status" value="1"/>
</dbReference>
<evidence type="ECO:0000256" key="2">
    <source>
        <dbReference type="ARBA" id="ARBA00023015"/>
    </source>
</evidence>
<reference evidence="6 7" key="1">
    <citation type="journal article" date="2018" name="Sci. Data">
        <title>The draft genome sequence of cork oak.</title>
        <authorList>
            <person name="Ramos A.M."/>
            <person name="Usie A."/>
            <person name="Barbosa P."/>
            <person name="Barros P.M."/>
            <person name="Capote T."/>
            <person name="Chaves I."/>
            <person name="Simoes F."/>
            <person name="Abreu I."/>
            <person name="Carrasquinho I."/>
            <person name="Faro C."/>
            <person name="Guimaraes J.B."/>
            <person name="Mendonca D."/>
            <person name="Nobrega F."/>
            <person name="Rodrigues L."/>
            <person name="Saibo N.J.M."/>
            <person name="Varela M.C."/>
            <person name="Egas C."/>
            <person name="Matos J."/>
            <person name="Miguel C.M."/>
            <person name="Oliveira M.M."/>
            <person name="Ricardo C.P."/>
            <person name="Goncalves S."/>
        </authorList>
    </citation>
    <scope>NUCLEOTIDE SEQUENCE [LARGE SCALE GENOMIC DNA]</scope>
    <source>
        <strain evidence="7">cv. HL8</strain>
    </source>
</reference>
<evidence type="ECO:0000313" key="6">
    <source>
        <dbReference type="EMBL" id="KAK7814592.1"/>
    </source>
</evidence>
<proteinExistence type="predicted"/>
<organism evidence="6 7">
    <name type="scientific">Quercus suber</name>
    <name type="common">Cork oak</name>
    <dbReference type="NCBI Taxonomy" id="58331"/>
    <lineage>
        <taxon>Eukaryota</taxon>
        <taxon>Viridiplantae</taxon>
        <taxon>Streptophyta</taxon>
        <taxon>Embryophyta</taxon>
        <taxon>Tracheophyta</taxon>
        <taxon>Spermatophyta</taxon>
        <taxon>Magnoliopsida</taxon>
        <taxon>eudicotyledons</taxon>
        <taxon>Gunneridae</taxon>
        <taxon>Pentapetalae</taxon>
        <taxon>rosids</taxon>
        <taxon>fabids</taxon>
        <taxon>Fagales</taxon>
        <taxon>Fagaceae</taxon>
        <taxon>Quercus</taxon>
    </lineage>
</organism>
<dbReference type="GO" id="GO:0003677">
    <property type="term" value="F:DNA binding"/>
    <property type="evidence" value="ECO:0007669"/>
    <property type="project" value="UniProtKB-KW"/>
</dbReference>
<keyword evidence="2" id="KW-0805">Transcription regulation</keyword>
<evidence type="ECO:0000313" key="7">
    <source>
        <dbReference type="Proteomes" id="UP000237347"/>
    </source>
</evidence>
<keyword evidence="7" id="KW-1185">Reference proteome</keyword>